<dbReference type="Proteomes" id="UP001595898">
    <property type="component" value="Unassembled WGS sequence"/>
</dbReference>
<keyword evidence="1" id="KW-0175">Coiled coil</keyword>
<sequence>MKSATPALLAFLLVCSLPAMTVVAVGPAAEGIGDANDNQPLRLLPHQQGDLLHAEGTTNRLTLSHEATDVTSSHAEYQHDLGTELAITDDELRIDQSKYAILDREFDDATDEERSEKAEATYSHLKDRMDAIEAREKRAVREHASGDISDAELLQTLVRNYREALVIHDTLSELDDRTDRISGYSVPREQLRADRTILDFHQTQIRSSLEASSRTQQKVLLETSQNGYSLAMIRGGTYIVETTRFDNRDTNSPNQFEEFEGMIERTSELYPWAGSDEYGSPHYQDNSYENLYWIDILHQQGSLEVYLDAGSGDVHREVQELSMAKLPQSETETWSNDGLELTLNRTPANGPAQVKVVDAVSGEPQAATITIDGYEFGETDGDDGTLWILPPSGEYELGAETETGSINTTVSG</sequence>
<dbReference type="EMBL" id="JBHSFA010000007">
    <property type="protein sequence ID" value="MFC4542734.1"/>
    <property type="molecule type" value="Genomic_DNA"/>
</dbReference>
<accession>A0ABD5PQC1</accession>
<dbReference type="InterPro" id="IPR055520">
    <property type="entry name" value="DUF7094"/>
</dbReference>
<dbReference type="Pfam" id="PF23379">
    <property type="entry name" value="DUF7096"/>
    <property type="match status" value="1"/>
</dbReference>
<evidence type="ECO:0000259" key="3">
    <source>
        <dbReference type="Pfam" id="PF23375"/>
    </source>
</evidence>
<gene>
    <name evidence="5" type="ORF">ACFO5R_12460</name>
</gene>
<evidence type="ECO:0000259" key="4">
    <source>
        <dbReference type="Pfam" id="PF23379"/>
    </source>
</evidence>
<keyword evidence="6" id="KW-1185">Reference proteome</keyword>
<protein>
    <submittedName>
        <fullName evidence="5">Uncharacterized protein</fullName>
    </submittedName>
</protein>
<dbReference type="Pfam" id="PF23374">
    <property type="entry name" value="Fn3_arc"/>
    <property type="match status" value="1"/>
</dbReference>
<dbReference type="InterPro" id="IPR056397">
    <property type="entry name" value="Fn3_arc"/>
</dbReference>
<feature type="domain" description="DUF7096" evidence="4">
    <location>
        <begin position="1"/>
        <end position="215"/>
    </location>
</feature>
<proteinExistence type="predicted"/>
<dbReference type="InterPro" id="IPR055522">
    <property type="entry name" value="DUF7096"/>
</dbReference>
<feature type="domain" description="DUF7094" evidence="3">
    <location>
        <begin position="220"/>
        <end position="327"/>
    </location>
</feature>
<evidence type="ECO:0000313" key="5">
    <source>
        <dbReference type="EMBL" id="MFC4542734.1"/>
    </source>
</evidence>
<dbReference type="AlphaFoldDB" id="A0ABD5PQC1"/>
<name>A0ABD5PQC1_9EURY</name>
<evidence type="ECO:0000259" key="2">
    <source>
        <dbReference type="Pfam" id="PF23374"/>
    </source>
</evidence>
<organism evidence="5 6">
    <name type="scientific">Halosolutus amylolyticus</name>
    <dbReference type="NCBI Taxonomy" id="2932267"/>
    <lineage>
        <taxon>Archaea</taxon>
        <taxon>Methanobacteriati</taxon>
        <taxon>Methanobacteriota</taxon>
        <taxon>Stenosarchaea group</taxon>
        <taxon>Halobacteria</taxon>
        <taxon>Halobacteriales</taxon>
        <taxon>Natrialbaceae</taxon>
        <taxon>Halosolutus</taxon>
    </lineage>
</organism>
<evidence type="ECO:0000313" key="6">
    <source>
        <dbReference type="Proteomes" id="UP001595898"/>
    </source>
</evidence>
<dbReference type="RefSeq" id="WP_250140575.1">
    <property type="nucleotide sequence ID" value="NZ_JALIQP010000002.1"/>
</dbReference>
<evidence type="ECO:0000256" key="1">
    <source>
        <dbReference type="SAM" id="Coils"/>
    </source>
</evidence>
<feature type="domain" description="Fibronectin-III type-like" evidence="2">
    <location>
        <begin position="330"/>
        <end position="407"/>
    </location>
</feature>
<comment type="caution">
    <text evidence="5">The sequence shown here is derived from an EMBL/GenBank/DDBJ whole genome shotgun (WGS) entry which is preliminary data.</text>
</comment>
<dbReference type="Pfam" id="PF23375">
    <property type="entry name" value="DUF7094"/>
    <property type="match status" value="1"/>
</dbReference>
<feature type="coiled-coil region" evidence="1">
    <location>
        <begin position="115"/>
        <end position="142"/>
    </location>
</feature>
<reference evidence="5 6" key="1">
    <citation type="journal article" date="2019" name="Int. J. Syst. Evol. Microbiol.">
        <title>The Global Catalogue of Microorganisms (GCM) 10K type strain sequencing project: providing services to taxonomists for standard genome sequencing and annotation.</title>
        <authorList>
            <consortium name="The Broad Institute Genomics Platform"/>
            <consortium name="The Broad Institute Genome Sequencing Center for Infectious Disease"/>
            <person name="Wu L."/>
            <person name="Ma J."/>
        </authorList>
    </citation>
    <scope>NUCLEOTIDE SEQUENCE [LARGE SCALE GENOMIC DNA]</scope>
    <source>
        <strain evidence="5 6">WLHS5</strain>
    </source>
</reference>